<dbReference type="Proteomes" id="UP001281761">
    <property type="component" value="Unassembled WGS sequence"/>
</dbReference>
<evidence type="ECO:0000313" key="2">
    <source>
        <dbReference type="EMBL" id="KAK2952598.1"/>
    </source>
</evidence>
<evidence type="ECO:0000313" key="3">
    <source>
        <dbReference type="Proteomes" id="UP001281761"/>
    </source>
</evidence>
<comment type="caution">
    <text evidence="2">The sequence shown here is derived from an EMBL/GenBank/DDBJ whole genome shotgun (WGS) entry which is preliminary data.</text>
</comment>
<accession>A0ABQ9XJJ2</accession>
<reference evidence="2 3" key="1">
    <citation type="journal article" date="2022" name="bioRxiv">
        <title>Genomics of Preaxostyla Flagellates Illuminates Evolutionary Transitions and the Path Towards Mitochondrial Loss.</title>
        <authorList>
            <person name="Novak L.V.F."/>
            <person name="Treitli S.C."/>
            <person name="Pyrih J."/>
            <person name="Halakuc P."/>
            <person name="Pipaliya S.V."/>
            <person name="Vacek V."/>
            <person name="Brzon O."/>
            <person name="Soukal P."/>
            <person name="Eme L."/>
            <person name="Dacks J.B."/>
            <person name="Karnkowska A."/>
            <person name="Elias M."/>
            <person name="Hampl V."/>
        </authorList>
    </citation>
    <scope>NUCLEOTIDE SEQUENCE [LARGE SCALE GENOMIC DNA]</scope>
    <source>
        <strain evidence="2">NAU3</strain>
        <tissue evidence="2">Gut</tissue>
    </source>
</reference>
<name>A0ABQ9XJJ2_9EUKA</name>
<keyword evidence="1" id="KW-0175">Coiled coil</keyword>
<feature type="coiled-coil region" evidence="1">
    <location>
        <begin position="145"/>
        <end position="200"/>
    </location>
</feature>
<keyword evidence="3" id="KW-1185">Reference proteome</keyword>
<evidence type="ECO:0000256" key="1">
    <source>
        <dbReference type="SAM" id="Coils"/>
    </source>
</evidence>
<organism evidence="2 3">
    <name type="scientific">Blattamonas nauphoetae</name>
    <dbReference type="NCBI Taxonomy" id="2049346"/>
    <lineage>
        <taxon>Eukaryota</taxon>
        <taxon>Metamonada</taxon>
        <taxon>Preaxostyla</taxon>
        <taxon>Oxymonadida</taxon>
        <taxon>Blattamonas</taxon>
    </lineage>
</organism>
<sequence length="348" mass="39472">MFSDLQLKLTKSLEEDENSQNTCESVLKWLSDSSVHPRHKVNSFQWFHIHTLLANNIQSNQDEQPPTEQTNQPLSSLLQLILSILEECFDSHTPIPNKRLLHTSLSHLAQSPSLPSSALRNIDFCLTSLKHVDEGTFLVVEKTTMDSTQTSFDNLQRQYDQLQHDHDQQRSELANKTQKLEENERNLTQTQQTIEEMKAEIARLQPIVASEVIVVFNPDLIRVNRSTVTRINCTGHADGFTKVLSKGIHRLSIRTYATSVMIGVMDAAEYPNFLRSGAYTSPKAADLEKRTLHFFIDGTQLEHHFIDIPVPLVFAIDVFNQDIPTEITFWGENQESQATSQGTGHNLG</sequence>
<protein>
    <submittedName>
        <fullName evidence="2">Uncharacterized protein</fullName>
    </submittedName>
</protein>
<proteinExistence type="predicted"/>
<dbReference type="EMBL" id="JARBJD010000101">
    <property type="protein sequence ID" value="KAK2952598.1"/>
    <property type="molecule type" value="Genomic_DNA"/>
</dbReference>
<gene>
    <name evidence="2" type="ORF">BLNAU_12426</name>
</gene>